<evidence type="ECO:0000256" key="1">
    <source>
        <dbReference type="SAM" id="Coils"/>
    </source>
</evidence>
<feature type="transmembrane region" description="Helical" evidence="2">
    <location>
        <begin position="25"/>
        <end position="44"/>
    </location>
</feature>
<dbReference type="Proteomes" id="UP000075391">
    <property type="component" value="Unassembled WGS sequence"/>
</dbReference>
<evidence type="ECO:0000313" key="3">
    <source>
        <dbReference type="EMBL" id="KYG63489.1"/>
    </source>
</evidence>
<evidence type="ECO:0000313" key="4">
    <source>
        <dbReference type="Proteomes" id="UP000075391"/>
    </source>
</evidence>
<protein>
    <submittedName>
        <fullName evidence="3">Uncharacterized protein</fullName>
    </submittedName>
</protein>
<evidence type="ECO:0000256" key="2">
    <source>
        <dbReference type="SAM" id="Phobius"/>
    </source>
</evidence>
<comment type="caution">
    <text evidence="3">The sequence shown here is derived from an EMBL/GenBank/DDBJ whole genome shotgun (WGS) entry which is preliminary data.</text>
</comment>
<proteinExistence type="predicted"/>
<keyword evidence="2" id="KW-0812">Transmembrane</keyword>
<keyword evidence="2" id="KW-1133">Transmembrane helix</keyword>
<name>A0A150WJ23_BDEBC</name>
<dbReference type="AlphaFoldDB" id="A0A150WJ23"/>
<keyword evidence="2" id="KW-0472">Membrane</keyword>
<feature type="coiled-coil region" evidence="1">
    <location>
        <begin position="94"/>
        <end position="121"/>
    </location>
</feature>
<sequence length="182" mass="21153">MRHEFTHLWSWISDKFFMEKQRSSFVQWGVLSVTAVIGLGLGFAKNPFKNRTPSQNPQEVAQFYSKAHQYFEAGNFEGALEVSEKIKHPVPPRYADIEQLQRKARAQLNEYQKKLKEGKLNPTHVDRLPAALRDSYFDARIEAGQGRCRAAYDNMAPVSKYLKNREDLEIFKRCQLTQNKSK</sequence>
<gene>
    <name evidence="3" type="ORF">AZI85_05555</name>
</gene>
<reference evidence="3 4" key="1">
    <citation type="submission" date="2016-03" db="EMBL/GenBank/DDBJ databases">
        <authorList>
            <person name="Ploux O."/>
        </authorList>
    </citation>
    <scope>NUCLEOTIDE SEQUENCE [LARGE SCALE GENOMIC DNA]</scope>
    <source>
        <strain evidence="3 4">BER2</strain>
    </source>
</reference>
<dbReference type="EMBL" id="LUKF01000014">
    <property type="protein sequence ID" value="KYG63489.1"/>
    <property type="molecule type" value="Genomic_DNA"/>
</dbReference>
<organism evidence="3 4">
    <name type="scientific">Bdellovibrio bacteriovorus</name>
    <dbReference type="NCBI Taxonomy" id="959"/>
    <lineage>
        <taxon>Bacteria</taxon>
        <taxon>Pseudomonadati</taxon>
        <taxon>Bdellovibrionota</taxon>
        <taxon>Bdellovibrionia</taxon>
        <taxon>Bdellovibrionales</taxon>
        <taxon>Pseudobdellovibrionaceae</taxon>
        <taxon>Bdellovibrio</taxon>
    </lineage>
</organism>
<accession>A0A150WJ23</accession>
<keyword evidence="1" id="KW-0175">Coiled coil</keyword>